<feature type="transmembrane region" description="Helical" evidence="8">
    <location>
        <begin position="131"/>
        <end position="150"/>
    </location>
</feature>
<dbReference type="PANTHER" id="PTHR43357">
    <property type="entry name" value="INNER MEMBRANE ABC TRANSPORTER PERMEASE PROTEIN YDCV"/>
    <property type="match status" value="1"/>
</dbReference>
<evidence type="ECO:0000259" key="9">
    <source>
        <dbReference type="PROSITE" id="PS50928"/>
    </source>
</evidence>
<organism evidence="10 11">
    <name type="scientific">Algoriphagus aquaeductus</name>
    <dbReference type="NCBI Taxonomy" id="475299"/>
    <lineage>
        <taxon>Bacteria</taxon>
        <taxon>Pseudomonadati</taxon>
        <taxon>Bacteroidota</taxon>
        <taxon>Cytophagia</taxon>
        <taxon>Cytophagales</taxon>
        <taxon>Cyclobacteriaceae</taxon>
        <taxon>Algoriphagus</taxon>
    </lineage>
</organism>
<dbReference type="AlphaFoldDB" id="A0A326RZ81"/>
<evidence type="ECO:0000256" key="2">
    <source>
        <dbReference type="ARBA" id="ARBA00022448"/>
    </source>
</evidence>
<keyword evidence="7 8" id="KW-0472">Membrane</keyword>
<evidence type="ECO:0000256" key="1">
    <source>
        <dbReference type="ARBA" id="ARBA00004429"/>
    </source>
</evidence>
<dbReference type="Pfam" id="PF00528">
    <property type="entry name" value="BPD_transp_1"/>
    <property type="match status" value="1"/>
</dbReference>
<dbReference type="PANTHER" id="PTHR43357:SF4">
    <property type="entry name" value="INNER MEMBRANE ABC TRANSPORTER PERMEASE PROTEIN YDCV"/>
    <property type="match status" value="1"/>
</dbReference>
<dbReference type="Gene3D" id="1.10.3720.10">
    <property type="entry name" value="MetI-like"/>
    <property type="match status" value="1"/>
</dbReference>
<name>A0A326RZ81_9BACT</name>
<dbReference type="OrthoDB" id="1454623at2"/>
<gene>
    <name evidence="10" type="ORF">CLV31_1015</name>
</gene>
<keyword evidence="6 8" id="KW-1133">Transmembrane helix</keyword>
<comment type="caution">
    <text evidence="10">The sequence shown here is derived from an EMBL/GenBank/DDBJ whole genome shotgun (WGS) entry which is preliminary data.</text>
</comment>
<feature type="transmembrane region" description="Helical" evidence="8">
    <location>
        <begin position="59"/>
        <end position="83"/>
    </location>
</feature>
<proteinExistence type="inferred from homology"/>
<feature type="transmembrane region" description="Helical" evidence="8">
    <location>
        <begin position="7"/>
        <end position="28"/>
    </location>
</feature>
<dbReference type="GO" id="GO:0055085">
    <property type="term" value="P:transmembrane transport"/>
    <property type="evidence" value="ECO:0007669"/>
    <property type="project" value="InterPro"/>
</dbReference>
<keyword evidence="3" id="KW-1003">Cell membrane</keyword>
<accession>A0A326RZ81</accession>
<evidence type="ECO:0000256" key="8">
    <source>
        <dbReference type="RuleBase" id="RU363032"/>
    </source>
</evidence>
<reference evidence="10 11" key="1">
    <citation type="submission" date="2018-06" db="EMBL/GenBank/DDBJ databases">
        <title>Genomic Encyclopedia of Archaeal and Bacterial Type Strains, Phase II (KMG-II): from individual species to whole genera.</title>
        <authorList>
            <person name="Goeker M."/>
        </authorList>
    </citation>
    <scope>NUCLEOTIDE SEQUENCE [LARGE SCALE GENOMIC DNA]</scope>
    <source>
        <strain evidence="10 11">T4</strain>
    </source>
</reference>
<dbReference type="InterPro" id="IPR035906">
    <property type="entry name" value="MetI-like_sf"/>
</dbReference>
<dbReference type="SUPFAM" id="SSF161098">
    <property type="entry name" value="MetI-like"/>
    <property type="match status" value="1"/>
</dbReference>
<keyword evidence="4" id="KW-0997">Cell inner membrane</keyword>
<evidence type="ECO:0000256" key="5">
    <source>
        <dbReference type="ARBA" id="ARBA00022692"/>
    </source>
</evidence>
<dbReference type="CDD" id="cd06261">
    <property type="entry name" value="TM_PBP2"/>
    <property type="match status" value="1"/>
</dbReference>
<dbReference type="InterPro" id="IPR000515">
    <property type="entry name" value="MetI-like"/>
</dbReference>
<feature type="transmembrane region" description="Helical" evidence="8">
    <location>
        <begin position="95"/>
        <end position="119"/>
    </location>
</feature>
<comment type="similarity">
    <text evidence="8">Belongs to the binding-protein-dependent transport system permease family.</text>
</comment>
<evidence type="ECO:0000256" key="6">
    <source>
        <dbReference type="ARBA" id="ARBA00022989"/>
    </source>
</evidence>
<keyword evidence="2 8" id="KW-0813">Transport</keyword>
<evidence type="ECO:0000256" key="4">
    <source>
        <dbReference type="ARBA" id="ARBA00022519"/>
    </source>
</evidence>
<comment type="subcellular location">
    <subcellularLocation>
        <location evidence="1">Cell inner membrane</location>
        <topology evidence="1">Multi-pass membrane protein</topology>
    </subcellularLocation>
    <subcellularLocation>
        <location evidence="8">Cell membrane</location>
        <topology evidence="8">Multi-pass membrane protein</topology>
    </subcellularLocation>
</comment>
<feature type="transmembrane region" description="Helical" evidence="8">
    <location>
        <begin position="226"/>
        <end position="246"/>
    </location>
</feature>
<sequence>MNKLRYIVLSGLGLGILFPFAFLAMLSFSGEWFFPEVLPGYFGLKNWKEVLTSESGMGISFASSLGISLLVATLGTGTGFIWSKSIAYHSQKETWLVLAYFPYMLSPVVLAACLNFFFLKSGLSGTWQGVVLGQYLVAFPYSVIFFQAFWNHRTRQFEQLVLTLGGSSRQAFVQVILPLAKGMILVCFFQTFLISWFEYGLTALVGVGKVQTLTVKVFLYIKEANFYYGAIACCLLVWPPVLLLYLNKRFVYNRLV</sequence>
<dbReference type="Proteomes" id="UP000248917">
    <property type="component" value="Unassembled WGS sequence"/>
</dbReference>
<keyword evidence="5 8" id="KW-0812">Transmembrane</keyword>
<dbReference type="GO" id="GO:0005886">
    <property type="term" value="C:plasma membrane"/>
    <property type="evidence" value="ECO:0007669"/>
    <property type="project" value="UniProtKB-SubCell"/>
</dbReference>
<feature type="transmembrane region" description="Helical" evidence="8">
    <location>
        <begin position="171"/>
        <end position="197"/>
    </location>
</feature>
<evidence type="ECO:0000256" key="3">
    <source>
        <dbReference type="ARBA" id="ARBA00022475"/>
    </source>
</evidence>
<evidence type="ECO:0000313" key="11">
    <source>
        <dbReference type="Proteomes" id="UP000248917"/>
    </source>
</evidence>
<dbReference type="PROSITE" id="PS50928">
    <property type="entry name" value="ABC_TM1"/>
    <property type="match status" value="1"/>
</dbReference>
<evidence type="ECO:0000256" key="7">
    <source>
        <dbReference type="ARBA" id="ARBA00023136"/>
    </source>
</evidence>
<keyword evidence="11" id="KW-1185">Reference proteome</keyword>
<dbReference type="RefSeq" id="WP_111390830.1">
    <property type="nucleotide sequence ID" value="NZ_QKTX01000001.1"/>
</dbReference>
<feature type="domain" description="ABC transmembrane type-1" evidence="9">
    <location>
        <begin position="61"/>
        <end position="247"/>
    </location>
</feature>
<dbReference type="EMBL" id="QKTX01000001">
    <property type="protein sequence ID" value="PZV87133.1"/>
    <property type="molecule type" value="Genomic_DNA"/>
</dbReference>
<protein>
    <submittedName>
        <fullName evidence="10">Putative spermidine/putrescine transport system permease protein</fullName>
    </submittedName>
</protein>
<evidence type="ECO:0000313" key="10">
    <source>
        <dbReference type="EMBL" id="PZV87133.1"/>
    </source>
</evidence>